<accession>G7Y671</accession>
<keyword evidence="2" id="KW-1185">Reference proteome</keyword>
<organism evidence="1 2">
    <name type="scientific">Clonorchis sinensis</name>
    <name type="common">Chinese liver fluke</name>
    <dbReference type="NCBI Taxonomy" id="79923"/>
    <lineage>
        <taxon>Eukaryota</taxon>
        <taxon>Metazoa</taxon>
        <taxon>Spiralia</taxon>
        <taxon>Lophotrochozoa</taxon>
        <taxon>Platyhelminthes</taxon>
        <taxon>Trematoda</taxon>
        <taxon>Digenea</taxon>
        <taxon>Opisthorchiida</taxon>
        <taxon>Opisthorchiata</taxon>
        <taxon>Opisthorchiidae</taxon>
        <taxon>Clonorchis</taxon>
    </lineage>
</organism>
<protein>
    <submittedName>
        <fullName evidence="1">Uncharacterized protein</fullName>
    </submittedName>
</protein>
<dbReference type="EMBL" id="DF142891">
    <property type="protein sequence ID" value="GAA48457.1"/>
    <property type="molecule type" value="Genomic_DNA"/>
</dbReference>
<dbReference type="AlphaFoldDB" id="G7Y671"/>
<evidence type="ECO:0000313" key="1">
    <source>
        <dbReference type="EMBL" id="GAA48457.1"/>
    </source>
</evidence>
<sequence>MYSCRFAPPKKDIKAQTFSFLDPFCTFESAPSYKSSPVRFAHNSSHSPVAKSSGGKHVIGSVTDMAIDLFAKVHNRLSLPFKEMITVRSCSGYLAPLFTIQRYYVDAKMSYIEKADLHYLPDH</sequence>
<name>G7Y671_CLOSI</name>
<reference key="2">
    <citation type="submission" date="2011-10" db="EMBL/GenBank/DDBJ databases">
        <title>The genome and transcriptome sequence of Clonorchis sinensis provide insights into the carcinogenic liver fluke.</title>
        <authorList>
            <person name="Wang X."/>
            <person name="Huang Y."/>
            <person name="Chen W."/>
            <person name="Liu H."/>
            <person name="Guo L."/>
            <person name="Chen Y."/>
            <person name="Luo F."/>
            <person name="Zhou W."/>
            <person name="Sun J."/>
            <person name="Mao Q."/>
            <person name="Liang P."/>
            <person name="Zhou C."/>
            <person name="Tian Y."/>
            <person name="Men J."/>
            <person name="Lv X."/>
            <person name="Huang L."/>
            <person name="Zhou J."/>
            <person name="Hu Y."/>
            <person name="Li R."/>
            <person name="Zhang F."/>
            <person name="Lei H."/>
            <person name="Li X."/>
            <person name="Hu X."/>
            <person name="Liang C."/>
            <person name="Xu J."/>
            <person name="Wu Z."/>
            <person name="Yu X."/>
        </authorList>
    </citation>
    <scope>NUCLEOTIDE SEQUENCE</scope>
    <source>
        <strain>Henan</strain>
    </source>
</reference>
<gene>
    <name evidence="1" type="ORF">CLF_101635</name>
</gene>
<reference evidence="1" key="1">
    <citation type="journal article" date="2011" name="Genome Biol.">
        <title>The draft genome of the carcinogenic human liver fluke Clonorchis sinensis.</title>
        <authorList>
            <person name="Wang X."/>
            <person name="Chen W."/>
            <person name="Huang Y."/>
            <person name="Sun J."/>
            <person name="Men J."/>
            <person name="Liu H."/>
            <person name="Luo F."/>
            <person name="Guo L."/>
            <person name="Lv X."/>
            <person name="Deng C."/>
            <person name="Zhou C."/>
            <person name="Fan Y."/>
            <person name="Li X."/>
            <person name="Huang L."/>
            <person name="Hu Y."/>
            <person name="Liang C."/>
            <person name="Hu X."/>
            <person name="Xu J."/>
            <person name="Yu X."/>
        </authorList>
    </citation>
    <scope>NUCLEOTIDE SEQUENCE [LARGE SCALE GENOMIC DNA]</scope>
    <source>
        <strain evidence="1">Henan</strain>
    </source>
</reference>
<evidence type="ECO:0000313" key="2">
    <source>
        <dbReference type="Proteomes" id="UP000008909"/>
    </source>
</evidence>
<dbReference type="Proteomes" id="UP000008909">
    <property type="component" value="Unassembled WGS sequence"/>
</dbReference>
<proteinExistence type="predicted"/>